<gene>
    <name evidence="2" type="ORF">RCC_09737</name>
</gene>
<name>A0A2D3VAP1_9PEZI</name>
<sequence length="151" mass="16112">MASRYTIINHLPPPAECLAILLGCAECIVFGLGGLSSPADYARGYGLPIDAPTEEGQELTDNQKTQKALVTALAARHVQNGVLILTLGLYTRERTALGFAVAYGVISTLADSFIVKSYGINHLAGAHVIGFLNSLVVGGALLCWRRDDKLW</sequence>
<keyword evidence="1" id="KW-0812">Transmembrane</keyword>
<reference evidence="2 3" key="1">
    <citation type="submission" date="2016-03" db="EMBL/GenBank/DDBJ databases">
        <authorList>
            <person name="Ploux O."/>
        </authorList>
    </citation>
    <scope>NUCLEOTIDE SEQUENCE [LARGE SCALE GENOMIC DNA]</scope>
    <source>
        <strain evidence="2 3">URUG2</strain>
    </source>
</reference>
<protein>
    <recommendedName>
        <fullName evidence="4">DUF4267 domain-containing protein</fullName>
    </recommendedName>
</protein>
<evidence type="ECO:0000256" key="1">
    <source>
        <dbReference type="SAM" id="Phobius"/>
    </source>
</evidence>
<dbReference type="RefSeq" id="XP_023630744.1">
    <property type="nucleotide sequence ID" value="XM_023774976.1"/>
</dbReference>
<keyword evidence="3" id="KW-1185">Reference proteome</keyword>
<feature type="transmembrane region" description="Helical" evidence="1">
    <location>
        <begin position="96"/>
        <end position="118"/>
    </location>
</feature>
<dbReference type="GeneID" id="35604798"/>
<dbReference type="EMBL" id="FJUY01000019">
    <property type="protein sequence ID" value="CZT24020.1"/>
    <property type="molecule type" value="Genomic_DNA"/>
</dbReference>
<evidence type="ECO:0008006" key="4">
    <source>
        <dbReference type="Google" id="ProtNLM"/>
    </source>
</evidence>
<proteinExistence type="predicted"/>
<dbReference type="OrthoDB" id="3905156at2759"/>
<keyword evidence="1" id="KW-1133">Transmembrane helix</keyword>
<organism evidence="2 3">
    <name type="scientific">Ramularia collo-cygni</name>
    <dbReference type="NCBI Taxonomy" id="112498"/>
    <lineage>
        <taxon>Eukaryota</taxon>
        <taxon>Fungi</taxon>
        <taxon>Dikarya</taxon>
        <taxon>Ascomycota</taxon>
        <taxon>Pezizomycotina</taxon>
        <taxon>Dothideomycetes</taxon>
        <taxon>Dothideomycetidae</taxon>
        <taxon>Mycosphaerellales</taxon>
        <taxon>Mycosphaerellaceae</taxon>
        <taxon>Ramularia</taxon>
    </lineage>
</organism>
<dbReference type="Pfam" id="PF14087">
    <property type="entry name" value="DUF4267"/>
    <property type="match status" value="1"/>
</dbReference>
<evidence type="ECO:0000313" key="2">
    <source>
        <dbReference type="EMBL" id="CZT24020.1"/>
    </source>
</evidence>
<accession>A0A2D3VAP1</accession>
<evidence type="ECO:0000313" key="3">
    <source>
        <dbReference type="Proteomes" id="UP000225277"/>
    </source>
</evidence>
<feature type="transmembrane region" description="Helical" evidence="1">
    <location>
        <begin position="124"/>
        <end position="144"/>
    </location>
</feature>
<dbReference type="Proteomes" id="UP000225277">
    <property type="component" value="Unassembled WGS sequence"/>
</dbReference>
<dbReference type="InterPro" id="IPR025363">
    <property type="entry name" value="DUF4267"/>
</dbReference>
<dbReference type="AlphaFoldDB" id="A0A2D3VAP1"/>
<keyword evidence="1" id="KW-0472">Membrane</keyword>